<feature type="domain" description="Carrier" evidence="2">
    <location>
        <begin position="577"/>
        <end position="639"/>
    </location>
</feature>
<dbReference type="PANTHER" id="PTHR43201">
    <property type="entry name" value="ACYL-COA SYNTHETASE"/>
    <property type="match status" value="1"/>
</dbReference>
<dbReference type="AlphaFoldDB" id="A0A9P4U2P1"/>
<dbReference type="SUPFAM" id="SSF52777">
    <property type="entry name" value="CoA-dependent acyltransferases"/>
    <property type="match status" value="2"/>
</dbReference>
<feature type="domain" description="AMP-dependent synthetase/ligase" evidence="1">
    <location>
        <begin position="60"/>
        <end position="411"/>
    </location>
</feature>
<evidence type="ECO:0000259" key="2">
    <source>
        <dbReference type="Pfam" id="PF00550"/>
    </source>
</evidence>
<evidence type="ECO:0000313" key="4">
    <source>
        <dbReference type="Proteomes" id="UP000800235"/>
    </source>
</evidence>
<reference evidence="3" key="1">
    <citation type="journal article" date="2020" name="Stud. Mycol.">
        <title>101 Dothideomycetes genomes: a test case for predicting lifestyles and emergence of pathogens.</title>
        <authorList>
            <person name="Haridas S."/>
            <person name="Albert R."/>
            <person name="Binder M."/>
            <person name="Bloem J."/>
            <person name="Labutti K."/>
            <person name="Salamov A."/>
            <person name="Andreopoulos B."/>
            <person name="Baker S."/>
            <person name="Barry K."/>
            <person name="Bills G."/>
            <person name="Bluhm B."/>
            <person name="Cannon C."/>
            <person name="Castanera R."/>
            <person name="Culley D."/>
            <person name="Daum C."/>
            <person name="Ezra D."/>
            <person name="Gonzalez J."/>
            <person name="Henrissat B."/>
            <person name="Kuo A."/>
            <person name="Liang C."/>
            <person name="Lipzen A."/>
            <person name="Lutzoni F."/>
            <person name="Magnuson J."/>
            <person name="Mondo S."/>
            <person name="Nolan M."/>
            <person name="Ohm R."/>
            <person name="Pangilinan J."/>
            <person name="Park H.-J."/>
            <person name="Ramirez L."/>
            <person name="Alfaro M."/>
            <person name="Sun H."/>
            <person name="Tritt A."/>
            <person name="Yoshinaga Y."/>
            <person name="Zwiers L.-H."/>
            <person name="Turgeon B."/>
            <person name="Goodwin S."/>
            <person name="Spatafora J."/>
            <person name="Crous P."/>
            <person name="Grigoriev I."/>
        </authorList>
    </citation>
    <scope>NUCLEOTIDE SEQUENCE</scope>
    <source>
        <strain evidence="3">CBS 130266</strain>
    </source>
</reference>
<dbReference type="Gene3D" id="3.30.559.30">
    <property type="entry name" value="Nonribosomal peptide synthetase, condensation domain"/>
    <property type="match status" value="1"/>
</dbReference>
<dbReference type="InterPro" id="IPR042099">
    <property type="entry name" value="ANL_N_sf"/>
</dbReference>
<dbReference type="InterPro" id="IPR036736">
    <property type="entry name" value="ACP-like_sf"/>
</dbReference>
<proteinExistence type="predicted"/>
<dbReference type="GO" id="GO:0031956">
    <property type="term" value="F:medium-chain fatty acid-CoA ligase activity"/>
    <property type="evidence" value="ECO:0007669"/>
    <property type="project" value="TreeGrafter"/>
</dbReference>
<dbReference type="Gene3D" id="3.40.50.12780">
    <property type="entry name" value="N-terminal domain of ligase-like"/>
    <property type="match status" value="1"/>
</dbReference>
<dbReference type="InterPro" id="IPR009081">
    <property type="entry name" value="PP-bd_ACP"/>
</dbReference>
<dbReference type="Pfam" id="PF00550">
    <property type="entry name" value="PP-binding"/>
    <property type="match status" value="1"/>
</dbReference>
<sequence>MATELGELYGEPMTEELPSFWQQFEQSVIKYPENIALASTHQAANLFSLQSEPLNNEKTLYSAVDSMTISLQNLGIKKNTPLVTFFQNDTEYVITMLAACRIGCTIAPINPRNVENEQEVIHMITAVRSVSPDHPIVFVVGSAALALQVDSLNGLRSDIKIVVAPVAPKGWISFEELMKRKSDSSMPLTGGCPDDRVADVILFTSGTTALPKGCIWTSDVFSTFIKLRLANTDAIKSGDKVCIVVPNNHALGCVLLACSLVTAATAIYPGPTFAPDALLSAMRLERCTHTAIVPTMIYALLAVGANKEFMTDHLINVVVSGASVTPEVLDLCRHGLGTAGVENAYGMTEGVLVCTGNQRDPSTILSGNDVAAGWIAPGTAAKICAAGEKTALPRGQAGELHFSGRTLCNGYIGIEKPEFYVENGKSWIMTGDQAIIDDQGRIFLVGRYKDMIIRGAENISPAAIEAALGKIPYLAALQIQIVGAPDHIAGEVPVAVVHGEVTPEISMNIRDAIIDSMGTIYAPDEIMSLASLGLKELPRTMSGKIQKNKIAAAVRQNYLVRKKVSSNGTHGYLQNIVKDIWARAVGREPDQLSLDDQISDFADSITVIRVRDRIMRETGKTLSLSEMAGAGTLGAQIKLLESATIDAKTSVPKQRVVREGPPEIEDMAHLIEEPELYDATKDLVERTISPFGFAWDDVAEVLPAYDFATVLSNTHIFDSWNFKMALLPKKVNSRELRKALDTMLRINPMLSSFLVWDEKTLESDLGLHITIKHSEKLLDQVIEHGGTLKTLNDLKALTLKYPQPTHATFPGLLYRAIIYDIEETGGSALLHNVNHAVIDASYAQIFLEDFDRALSGSDKVHEHMDYKLWADSYSGLRSSPAAKAATKWHVRRLRGLGIHQKAIFPPIPKRAAWNPFLEAEEEDGFQHSFEVSDLPVLRKTYRDITAPIAAKAAWALLNVHRTKHTHALFANLEAARTTFPFVPKAMEAQFEATDVAGPTIQSVINLIKVNPQETVIAFLHRMQEDQTNLTKHASAPWKEIMAALGPDAGKLLSIVTQAQIFNWVPEMGTTGTNPFSHFEILKAVVRPEVGLAVNAGLGGKESGTMFLHIRGDGLDFRALQEIAYDLEKIIRWIVAPDHWNKAVDGYLQSLTVS</sequence>
<dbReference type="EMBL" id="MU007017">
    <property type="protein sequence ID" value="KAF2434213.1"/>
    <property type="molecule type" value="Genomic_DNA"/>
</dbReference>
<evidence type="ECO:0000259" key="1">
    <source>
        <dbReference type="Pfam" id="PF00501"/>
    </source>
</evidence>
<dbReference type="InterPro" id="IPR045851">
    <property type="entry name" value="AMP-bd_C_sf"/>
</dbReference>
<organism evidence="3 4">
    <name type="scientific">Tothia fuscella</name>
    <dbReference type="NCBI Taxonomy" id="1048955"/>
    <lineage>
        <taxon>Eukaryota</taxon>
        <taxon>Fungi</taxon>
        <taxon>Dikarya</taxon>
        <taxon>Ascomycota</taxon>
        <taxon>Pezizomycotina</taxon>
        <taxon>Dothideomycetes</taxon>
        <taxon>Pleosporomycetidae</taxon>
        <taxon>Venturiales</taxon>
        <taxon>Cylindrosympodiaceae</taxon>
        <taxon>Tothia</taxon>
    </lineage>
</organism>
<dbReference type="GO" id="GO:0006631">
    <property type="term" value="P:fatty acid metabolic process"/>
    <property type="evidence" value="ECO:0007669"/>
    <property type="project" value="TreeGrafter"/>
</dbReference>
<dbReference type="Proteomes" id="UP000800235">
    <property type="component" value="Unassembled WGS sequence"/>
</dbReference>
<dbReference type="OrthoDB" id="10253869at2759"/>
<keyword evidence="4" id="KW-1185">Reference proteome</keyword>
<dbReference type="Gene3D" id="3.30.300.30">
    <property type="match status" value="1"/>
</dbReference>
<dbReference type="SUPFAM" id="SSF56801">
    <property type="entry name" value="Acetyl-CoA synthetase-like"/>
    <property type="match status" value="1"/>
</dbReference>
<name>A0A9P4U2P1_9PEZI</name>
<protein>
    <submittedName>
        <fullName evidence="3">Acetyl-CoA synthetase-like protein</fullName>
    </submittedName>
</protein>
<accession>A0A9P4U2P1</accession>
<dbReference type="PANTHER" id="PTHR43201:SF30">
    <property type="entry name" value="AMP-DEPENDENT SYNTHETASE_LIGASE DOMAIN-CONTAINING PROTEIN"/>
    <property type="match status" value="1"/>
</dbReference>
<dbReference type="Pfam" id="PF00501">
    <property type="entry name" value="AMP-binding"/>
    <property type="match status" value="1"/>
</dbReference>
<gene>
    <name evidence="3" type="ORF">EJ08DRAFT_676164</name>
</gene>
<evidence type="ECO:0000313" key="3">
    <source>
        <dbReference type="EMBL" id="KAF2434213.1"/>
    </source>
</evidence>
<comment type="caution">
    <text evidence="3">The sequence shown here is derived from an EMBL/GenBank/DDBJ whole genome shotgun (WGS) entry which is preliminary data.</text>
</comment>
<dbReference type="InterPro" id="IPR000873">
    <property type="entry name" value="AMP-dep_synth/lig_dom"/>
</dbReference>
<dbReference type="SUPFAM" id="SSF47336">
    <property type="entry name" value="ACP-like"/>
    <property type="match status" value="1"/>
</dbReference>